<evidence type="ECO:0000256" key="3">
    <source>
        <dbReference type="ARBA" id="ARBA00010551"/>
    </source>
</evidence>
<keyword evidence="6 11" id="KW-0274">FAD</keyword>
<feature type="domain" description="Amine oxidase" evidence="12">
    <location>
        <begin position="43"/>
        <end position="550"/>
    </location>
</feature>
<reference evidence="14" key="1">
    <citation type="submission" date="2017-12" db="EMBL/GenBank/DDBJ databases">
        <authorList>
            <consortium name="DOE Joint Genome Institute"/>
            <person name="Mondo S.J."/>
            <person name="Kjaerbolling I."/>
            <person name="Vesth T.C."/>
            <person name="Frisvad J.C."/>
            <person name="Nybo J.L."/>
            <person name="Theobald S."/>
            <person name="Kuo A."/>
            <person name="Bowyer P."/>
            <person name="Matsuda Y."/>
            <person name="Lyhne E.K."/>
            <person name="Kogle M.E."/>
            <person name="Clum A."/>
            <person name="Lipzen A."/>
            <person name="Salamov A."/>
            <person name="Ngan C.Y."/>
            <person name="Daum C."/>
            <person name="Chiniquy J."/>
            <person name="Barry K."/>
            <person name="LaButti K."/>
            <person name="Haridas S."/>
            <person name="Simmons B.A."/>
            <person name="Magnuson J.K."/>
            <person name="Mortensen U.H."/>
            <person name="Larsen T.O."/>
            <person name="Grigoriev I.V."/>
            <person name="Baker S.E."/>
            <person name="Andersen M.R."/>
            <person name="Nordberg H.P."/>
            <person name="Cantor M.N."/>
            <person name="Hua S.X."/>
        </authorList>
    </citation>
    <scope>NUCLEOTIDE SEQUENCE [LARGE SCALE GENOMIC DNA]</scope>
    <source>
        <strain evidence="14">IBT 19404</strain>
    </source>
</reference>
<dbReference type="EMBL" id="KZ559600">
    <property type="protein sequence ID" value="PLN77219.1"/>
    <property type="molecule type" value="Genomic_DNA"/>
</dbReference>
<comment type="pathway">
    <text evidence="2 11">Porphyrin-containing compound metabolism; protoporphyrin-IX biosynthesis; protoporphyrin-IX from protoporphyrinogen-IX: step 1/1.</text>
</comment>
<comment type="subcellular location">
    <subcellularLocation>
        <location evidence="11">Mitochondrion inner membrane</location>
    </subcellularLocation>
</comment>
<dbReference type="PANTHER" id="PTHR42923">
    <property type="entry name" value="PROTOPORPHYRINOGEN OXIDASE"/>
    <property type="match status" value="1"/>
</dbReference>
<dbReference type="NCBIfam" id="TIGR00562">
    <property type="entry name" value="proto_IX_ox"/>
    <property type="match status" value="1"/>
</dbReference>
<dbReference type="Pfam" id="PF01593">
    <property type="entry name" value="Amino_oxidase"/>
    <property type="match status" value="1"/>
</dbReference>
<dbReference type="GO" id="GO:0005743">
    <property type="term" value="C:mitochondrial inner membrane"/>
    <property type="evidence" value="ECO:0007669"/>
    <property type="project" value="UniProtKB-SubCell"/>
</dbReference>
<evidence type="ECO:0000313" key="13">
    <source>
        <dbReference type="EMBL" id="PLN77219.1"/>
    </source>
</evidence>
<dbReference type="Gene3D" id="3.50.50.60">
    <property type="entry name" value="FAD/NAD(P)-binding domain"/>
    <property type="match status" value="1"/>
</dbReference>
<proteinExistence type="inferred from homology"/>
<keyword evidence="14" id="KW-1185">Reference proteome</keyword>
<dbReference type="PANTHER" id="PTHR42923:SF3">
    <property type="entry name" value="PROTOPORPHYRINOGEN OXIDASE"/>
    <property type="match status" value="1"/>
</dbReference>
<evidence type="ECO:0000256" key="7">
    <source>
        <dbReference type="ARBA" id="ARBA00023002"/>
    </source>
</evidence>
<evidence type="ECO:0000313" key="14">
    <source>
        <dbReference type="Proteomes" id="UP000235023"/>
    </source>
</evidence>
<dbReference type="GO" id="GO:0004729">
    <property type="term" value="F:oxygen-dependent protoporphyrinogen oxidase activity"/>
    <property type="evidence" value="ECO:0007669"/>
    <property type="project" value="UniProtKB-UniRule"/>
</dbReference>
<evidence type="ECO:0000256" key="9">
    <source>
        <dbReference type="ARBA" id="ARBA00023244"/>
    </source>
</evidence>
<accession>A0A2J5HJF3</accession>
<gene>
    <name evidence="13" type="ORF">BDW42DRAFT_7249</name>
</gene>
<evidence type="ECO:0000256" key="5">
    <source>
        <dbReference type="ARBA" id="ARBA00022630"/>
    </source>
</evidence>
<dbReference type="InterPro" id="IPR004572">
    <property type="entry name" value="Protoporphyrinogen_oxidase"/>
</dbReference>
<comment type="similarity">
    <text evidence="3 11">Belongs to the protoporphyrinogen/coproporphyrinogen oxidase family. Protoporphyrinogen oxidase subfamily.</text>
</comment>
<keyword evidence="8 11" id="KW-0350">Heme biosynthesis</keyword>
<keyword evidence="7 11" id="KW-0560">Oxidoreductase</keyword>
<evidence type="ECO:0000256" key="6">
    <source>
        <dbReference type="ARBA" id="ARBA00022827"/>
    </source>
</evidence>
<keyword evidence="9 11" id="KW-0627">Porphyrin biosynthesis</keyword>
<sequence>MQRLCVARHTLRRWCTPLRRVHVGQRHYAHTQSYDAAVIGAGITGLTTAYRLSQDPNCSHITLYEKSPGIGGPMNSEIVPVDGGHVVFEKGPRTLRATVPGSLPLMDLLFELDLLDDVLLTSKSSPAARNRYIYYPDHLVCMPTISRETLVDDLFKALKTLVNEPIFEKIPWQILWERWRRAPNANPFKTDESVESFVTRRLGPDVANNIVSAVFHGIYAGDISRLSAQTLMGGLRIMEQGNRGVSGAMWENMQMGISSMSTDDLLALESVAPQKSTKYWQFLKSLIKDASVLTLKRGLGQLPHALANALVKSGKVSILTNTEVSAIVRTPGTSDITICDGNQRFRTHNRVIATGSAPEMVQSLSKTVRQGQVIPEDTITALQGHDYAVTVMVVNLYYEETDVVPVRGFGYLIPRSIPAEQNPERALGVIFGSETSEGQDSAPGTKVTVMLGGHWWDGWQEGDFPDHHTGITMACNLLRRHLNIRVPPAVAHTWMRHNAIPQYQVHHRTRMGVLSQAARMEFDNRLTFAGSWYTGVGVTDCIRQGYIAATYGVGARKLDSGDGSRPWQRYDAEKWQLEGGVATAPVTPIGVFSSERKHF</sequence>
<dbReference type="Proteomes" id="UP000235023">
    <property type="component" value="Unassembled WGS sequence"/>
</dbReference>
<dbReference type="AlphaFoldDB" id="A0A2J5HJF3"/>
<dbReference type="InterPro" id="IPR002937">
    <property type="entry name" value="Amino_oxidase"/>
</dbReference>
<dbReference type="SUPFAM" id="SSF54373">
    <property type="entry name" value="FAD-linked reductases, C-terminal domain"/>
    <property type="match status" value="1"/>
</dbReference>
<evidence type="ECO:0000256" key="4">
    <source>
        <dbReference type="ARBA" id="ARBA00012867"/>
    </source>
</evidence>
<dbReference type="SUPFAM" id="SSF51905">
    <property type="entry name" value="FAD/NAD(P)-binding domain"/>
    <property type="match status" value="1"/>
</dbReference>
<comment type="cofactor">
    <cofactor evidence="11">
        <name>FAD</name>
        <dbReference type="ChEBI" id="CHEBI:57692"/>
    </cofactor>
    <text evidence="11">Binds 1 FAD per subunit.</text>
</comment>
<protein>
    <recommendedName>
        <fullName evidence="4 11">Protoporphyrinogen oxidase</fullName>
        <ecNumber evidence="4 11">1.3.3.4</ecNumber>
    </recommendedName>
</protein>
<dbReference type="UniPathway" id="UPA00251">
    <property type="reaction ID" value="UER00324"/>
</dbReference>
<evidence type="ECO:0000256" key="8">
    <source>
        <dbReference type="ARBA" id="ARBA00023133"/>
    </source>
</evidence>
<dbReference type="GO" id="GO:0006782">
    <property type="term" value="P:protoporphyrinogen IX biosynthetic process"/>
    <property type="evidence" value="ECO:0007669"/>
    <property type="project" value="UniProtKB-UniRule"/>
</dbReference>
<dbReference type="EC" id="1.3.3.4" evidence="4 11"/>
<evidence type="ECO:0000256" key="10">
    <source>
        <dbReference type="ARBA" id="ARBA00047554"/>
    </source>
</evidence>
<comment type="catalytic activity">
    <reaction evidence="10 11">
        <text>protoporphyrinogen IX + 3 O2 = protoporphyrin IX + 3 H2O2</text>
        <dbReference type="Rhea" id="RHEA:25576"/>
        <dbReference type="ChEBI" id="CHEBI:15379"/>
        <dbReference type="ChEBI" id="CHEBI:16240"/>
        <dbReference type="ChEBI" id="CHEBI:57306"/>
        <dbReference type="ChEBI" id="CHEBI:57307"/>
        <dbReference type="EC" id="1.3.3.4"/>
    </reaction>
</comment>
<name>A0A2J5HJF3_9EURO</name>
<evidence type="ECO:0000256" key="11">
    <source>
        <dbReference type="RuleBase" id="RU367069"/>
    </source>
</evidence>
<keyword evidence="5 11" id="KW-0285">Flavoprotein</keyword>
<dbReference type="InterPro" id="IPR036188">
    <property type="entry name" value="FAD/NAD-bd_sf"/>
</dbReference>
<dbReference type="OrthoDB" id="438553at2759"/>
<evidence type="ECO:0000256" key="1">
    <source>
        <dbReference type="ARBA" id="ARBA00002600"/>
    </source>
</evidence>
<evidence type="ECO:0000259" key="12">
    <source>
        <dbReference type="Pfam" id="PF01593"/>
    </source>
</evidence>
<organism evidence="13 14">
    <name type="scientific">Aspergillus taichungensis</name>
    <dbReference type="NCBI Taxonomy" id="482145"/>
    <lineage>
        <taxon>Eukaryota</taxon>
        <taxon>Fungi</taxon>
        <taxon>Dikarya</taxon>
        <taxon>Ascomycota</taxon>
        <taxon>Pezizomycotina</taxon>
        <taxon>Eurotiomycetes</taxon>
        <taxon>Eurotiomycetidae</taxon>
        <taxon>Eurotiales</taxon>
        <taxon>Aspergillaceae</taxon>
        <taxon>Aspergillus</taxon>
        <taxon>Aspergillus subgen. Circumdati</taxon>
    </lineage>
</organism>
<dbReference type="InterPro" id="IPR050464">
    <property type="entry name" value="Zeta_carotene_desat/Oxidored"/>
</dbReference>
<evidence type="ECO:0000256" key="2">
    <source>
        <dbReference type="ARBA" id="ARBA00005073"/>
    </source>
</evidence>
<comment type="function">
    <text evidence="1 11">Catalyzes the 6-electron oxidation of protoporphyrinogen-IX to form protoporphyrin-IX.</text>
</comment>